<dbReference type="InterPro" id="IPR036322">
    <property type="entry name" value="WD40_repeat_dom_sf"/>
</dbReference>
<keyword evidence="3" id="KW-0647">Proteasome</keyword>
<evidence type="ECO:0000313" key="6">
    <source>
        <dbReference type="EMBL" id="ETV93752.1"/>
    </source>
</evidence>
<accession>A0A024TK72</accession>
<dbReference type="SMART" id="SM00320">
    <property type="entry name" value="WD40"/>
    <property type="match status" value="6"/>
</dbReference>
<dbReference type="InterPro" id="IPR051179">
    <property type="entry name" value="WD_repeat_multifunction"/>
</dbReference>
<dbReference type="STRING" id="157072.A0A024TK72"/>
<dbReference type="PANTHER" id="PTHR19857">
    <property type="entry name" value="MITOCHONDRIAL DIVISION PROTEIN 1-RELATED"/>
    <property type="match status" value="1"/>
</dbReference>
<sequence length="430" mass="45544">MGVDDGDAADGAATTTHVLDIQSDWQTTADDSFWVSSSDRVVLLNPDPIAGADVVLYSASPTVIHSVHKTNRGIASSPYHITGQSRYGLTIASELYSTTFYTPHAQTSMQTQLYAVSTSPNGAFVGVGGADGLFHLTQIPTHTSLHLAGHVADVTHVAFFPSSLVALTGSTDFSLRIWSLQSFKCGAVLRGHRGAICGIGILGRGRNVVSCAHDRLVKLWHCGTSYSFRDWALSSTPRCLNVTSALPREPHDLVEPLGIEPNNMEFETSSTWLVVGTDAGCTVLDARAPTPVTLLPHSAAVTSCATKSLDSATLLITGTEHGVVSSYDMRYEKRPLCMVSRSGADVRSIQWADKSMDVWVATADGSCTRWSGLVSDGRSPQVTGELVGPTYDAVNGVSVSVGGTLSTVSRDGILRSYDIAAATRSQPNAA</sequence>
<feature type="repeat" description="WD" evidence="5">
    <location>
        <begin position="189"/>
        <end position="220"/>
    </location>
</feature>
<proteinExistence type="inferred from homology"/>
<dbReference type="eggNOG" id="KOG0266">
    <property type="taxonomic scope" value="Eukaryota"/>
</dbReference>
<evidence type="ECO:0000256" key="2">
    <source>
        <dbReference type="ARBA" id="ARBA00022737"/>
    </source>
</evidence>
<dbReference type="GO" id="GO:0000502">
    <property type="term" value="C:proteasome complex"/>
    <property type="evidence" value="ECO:0007669"/>
    <property type="project" value="UniProtKB-KW"/>
</dbReference>
<keyword evidence="2" id="KW-0677">Repeat</keyword>
<comment type="similarity">
    <text evidence="4">Belongs to the WD repeat PAAF1/RPN14 family.</text>
</comment>
<protein>
    <submittedName>
        <fullName evidence="6">Uncharacterized protein</fullName>
    </submittedName>
</protein>
<feature type="repeat" description="WD" evidence="5">
    <location>
        <begin position="147"/>
        <end position="182"/>
    </location>
</feature>
<evidence type="ECO:0000256" key="3">
    <source>
        <dbReference type="ARBA" id="ARBA00022942"/>
    </source>
</evidence>
<reference evidence="6" key="1">
    <citation type="submission" date="2013-12" db="EMBL/GenBank/DDBJ databases">
        <title>The Genome Sequence of Aphanomyces invadans NJM9701.</title>
        <authorList>
            <consortium name="The Broad Institute Genomics Platform"/>
            <person name="Russ C."/>
            <person name="Tyler B."/>
            <person name="van West P."/>
            <person name="Dieguez-Uribeondo J."/>
            <person name="Young S.K."/>
            <person name="Zeng Q."/>
            <person name="Gargeya S."/>
            <person name="Fitzgerald M."/>
            <person name="Abouelleil A."/>
            <person name="Alvarado L."/>
            <person name="Chapman S.B."/>
            <person name="Gainer-Dewar J."/>
            <person name="Goldberg J."/>
            <person name="Griggs A."/>
            <person name="Gujja S."/>
            <person name="Hansen M."/>
            <person name="Howarth C."/>
            <person name="Imamovic A."/>
            <person name="Ireland A."/>
            <person name="Larimer J."/>
            <person name="McCowan C."/>
            <person name="Murphy C."/>
            <person name="Pearson M."/>
            <person name="Poon T.W."/>
            <person name="Priest M."/>
            <person name="Roberts A."/>
            <person name="Saif S."/>
            <person name="Shea T."/>
            <person name="Sykes S."/>
            <person name="Wortman J."/>
            <person name="Nusbaum C."/>
            <person name="Birren B."/>
        </authorList>
    </citation>
    <scope>NUCLEOTIDE SEQUENCE [LARGE SCALE GENOMIC DNA]</scope>
    <source>
        <strain evidence="6">NJM9701</strain>
    </source>
</reference>
<dbReference type="VEuPathDB" id="FungiDB:H310_12321"/>
<dbReference type="RefSeq" id="XP_008877564.1">
    <property type="nucleotide sequence ID" value="XM_008879342.1"/>
</dbReference>
<dbReference type="AlphaFoldDB" id="A0A024TK72"/>
<dbReference type="EMBL" id="KI913989">
    <property type="protein sequence ID" value="ETV93752.1"/>
    <property type="molecule type" value="Genomic_DNA"/>
</dbReference>
<dbReference type="Pfam" id="PF00400">
    <property type="entry name" value="WD40"/>
    <property type="match status" value="2"/>
</dbReference>
<dbReference type="InterPro" id="IPR015943">
    <property type="entry name" value="WD40/YVTN_repeat-like_dom_sf"/>
</dbReference>
<dbReference type="SUPFAM" id="SSF50978">
    <property type="entry name" value="WD40 repeat-like"/>
    <property type="match status" value="1"/>
</dbReference>
<name>A0A024TK72_9STRA</name>
<evidence type="ECO:0000256" key="1">
    <source>
        <dbReference type="ARBA" id="ARBA00022574"/>
    </source>
</evidence>
<evidence type="ECO:0000256" key="5">
    <source>
        <dbReference type="PROSITE-ProRule" id="PRU00221"/>
    </source>
</evidence>
<evidence type="ECO:0000256" key="4">
    <source>
        <dbReference type="ARBA" id="ARBA00038321"/>
    </source>
</evidence>
<dbReference type="PROSITE" id="PS50294">
    <property type="entry name" value="WD_REPEATS_REGION"/>
    <property type="match status" value="1"/>
</dbReference>
<organism evidence="6">
    <name type="scientific">Aphanomyces invadans</name>
    <dbReference type="NCBI Taxonomy" id="157072"/>
    <lineage>
        <taxon>Eukaryota</taxon>
        <taxon>Sar</taxon>
        <taxon>Stramenopiles</taxon>
        <taxon>Oomycota</taxon>
        <taxon>Saprolegniomycetes</taxon>
        <taxon>Saprolegniales</taxon>
        <taxon>Verrucalvaceae</taxon>
        <taxon>Aphanomyces</taxon>
    </lineage>
</organism>
<dbReference type="InterPro" id="IPR001680">
    <property type="entry name" value="WD40_rpt"/>
</dbReference>
<dbReference type="PROSITE" id="PS50082">
    <property type="entry name" value="WD_REPEATS_2"/>
    <property type="match status" value="2"/>
</dbReference>
<gene>
    <name evidence="6" type="ORF">H310_12321</name>
</gene>
<dbReference type="GeneID" id="20089371"/>
<dbReference type="OrthoDB" id="27537at2759"/>
<keyword evidence="1 5" id="KW-0853">WD repeat</keyword>
<dbReference type="Gene3D" id="2.130.10.10">
    <property type="entry name" value="YVTN repeat-like/Quinoprotein amine dehydrogenase"/>
    <property type="match status" value="2"/>
</dbReference>
<dbReference type="PANTHER" id="PTHR19857:SF19">
    <property type="entry name" value="26S PROTEASOME REGULATORY SUBUNIT RPN14"/>
    <property type="match status" value="1"/>
</dbReference>